<keyword evidence="3" id="KW-0597">Phosphoprotein</keyword>
<proteinExistence type="predicted"/>
<evidence type="ECO:0000313" key="5">
    <source>
        <dbReference type="EMBL" id="GCD08685.1"/>
    </source>
</evidence>
<protein>
    <recommendedName>
        <fullName evidence="1">Stage 0 sporulation protein A homolog</fullName>
    </recommendedName>
</protein>
<accession>A0A401UGL3</accession>
<dbReference type="PROSITE" id="PS50110">
    <property type="entry name" value="RESPONSE_REGULATORY"/>
    <property type="match status" value="1"/>
</dbReference>
<evidence type="ECO:0000256" key="1">
    <source>
        <dbReference type="ARBA" id="ARBA00018672"/>
    </source>
</evidence>
<dbReference type="EMBL" id="BHYK01000002">
    <property type="protein sequence ID" value="GCD08685.1"/>
    <property type="molecule type" value="Genomic_DNA"/>
</dbReference>
<feature type="modified residue" description="4-aspartylphosphate" evidence="3">
    <location>
        <position position="2"/>
    </location>
</feature>
<evidence type="ECO:0000313" key="6">
    <source>
        <dbReference type="Proteomes" id="UP000287872"/>
    </source>
</evidence>
<dbReference type="SUPFAM" id="SSF52172">
    <property type="entry name" value="CheY-like"/>
    <property type="match status" value="1"/>
</dbReference>
<keyword evidence="6" id="KW-1185">Reference proteome</keyword>
<gene>
    <name evidence="5" type="ORF">Ctaglu_03080</name>
</gene>
<evidence type="ECO:0000256" key="3">
    <source>
        <dbReference type="PROSITE-ProRule" id="PRU00169"/>
    </source>
</evidence>
<dbReference type="Proteomes" id="UP000287872">
    <property type="component" value="Unassembled WGS sequence"/>
</dbReference>
<dbReference type="Pfam" id="PF08664">
    <property type="entry name" value="YcbB"/>
    <property type="match status" value="1"/>
</dbReference>
<evidence type="ECO:0000259" key="4">
    <source>
        <dbReference type="PROSITE" id="PS50110"/>
    </source>
</evidence>
<dbReference type="Gene3D" id="3.40.50.2300">
    <property type="match status" value="1"/>
</dbReference>
<dbReference type="InterPro" id="IPR013972">
    <property type="entry name" value="YcbB"/>
</dbReference>
<dbReference type="AlphaFoldDB" id="A0A401UGL3"/>
<reference evidence="5 6" key="1">
    <citation type="submission" date="2018-11" db="EMBL/GenBank/DDBJ databases">
        <title>Genome sequencing and assembly of Clostridium tagluense strain A121.</title>
        <authorList>
            <person name="Murakami T."/>
            <person name="Segawa T."/>
            <person name="Shcherbakova V.A."/>
            <person name="Mori H."/>
            <person name="Yoshimura Y."/>
        </authorList>
    </citation>
    <scope>NUCLEOTIDE SEQUENCE [LARGE SCALE GENOMIC DNA]</scope>
    <source>
        <strain evidence="5 6">A121</strain>
    </source>
</reference>
<comment type="function">
    <text evidence="2">May play the central regulatory role in sporulation. It may be an element of the effector pathway responsible for the activation of sporulation genes in response to nutritional stress. Spo0A may act in concert with spo0H (a sigma factor) to control the expression of some genes that are critical to the sporulation process.</text>
</comment>
<comment type="caution">
    <text evidence="5">The sequence shown here is derived from an EMBL/GenBank/DDBJ whole genome shotgun (WGS) entry which is preliminary data.</text>
</comment>
<dbReference type="Pfam" id="PF00072">
    <property type="entry name" value="Response_reg"/>
    <property type="match status" value="1"/>
</dbReference>
<sequence length="228" mass="26332">MDLFIPGVDGLSIVKNVKPTRPEMQFIMISQVSAKNMIEKAYKNGIEFYIQKPINAIEIETIIKKVSENLETNRTLNQIQKLFNKDTSILDSNCLRSEDEIQTIKNIMLRIGIIGEVGSKDLIDITVFLMKNNEYMDNYTLKELCNKFTDNPKSMEQRIRRTISTAMSNIASLGIEDYMNDVFVEYSTGLFNFEQVKKEMDYIRKKSSDRGKVTIKKFVDGLISYCEK</sequence>
<evidence type="ECO:0000256" key="2">
    <source>
        <dbReference type="ARBA" id="ARBA00024867"/>
    </source>
</evidence>
<feature type="domain" description="Response regulatory" evidence="4">
    <location>
        <begin position="1"/>
        <end position="67"/>
    </location>
</feature>
<dbReference type="InterPro" id="IPR001789">
    <property type="entry name" value="Sig_transdc_resp-reg_receiver"/>
</dbReference>
<organism evidence="5 6">
    <name type="scientific">Clostridium tagluense</name>
    <dbReference type="NCBI Taxonomy" id="360422"/>
    <lineage>
        <taxon>Bacteria</taxon>
        <taxon>Bacillati</taxon>
        <taxon>Bacillota</taxon>
        <taxon>Clostridia</taxon>
        <taxon>Eubacteriales</taxon>
        <taxon>Clostridiaceae</taxon>
        <taxon>Clostridium</taxon>
    </lineage>
</organism>
<dbReference type="GO" id="GO:0000160">
    <property type="term" value="P:phosphorelay signal transduction system"/>
    <property type="evidence" value="ECO:0007669"/>
    <property type="project" value="InterPro"/>
</dbReference>
<dbReference type="InterPro" id="IPR011006">
    <property type="entry name" value="CheY-like_superfamily"/>
</dbReference>
<name>A0A401UGL3_9CLOT</name>